<gene>
    <name evidence="1" type="ORF">FXN61_00610</name>
</gene>
<comment type="caution">
    <text evidence="1">The sequence shown here is derived from an EMBL/GenBank/DDBJ whole genome shotgun (WGS) entry which is preliminary data.</text>
</comment>
<name>A0ABX1F9K2_9PSEU</name>
<reference evidence="1 2" key="1">
    <citation type="submission" date="2019-08" db="EMBL/GenBank/DDBJ databases">
        <title>Lentzea from Indian Himalayas.</title>
        <authorList>
            <person name="Mandal S."/>
            <person name="Mallick Gupta A."/>
            <person name="Maiti P.K."/>
            <person name="Sarkar J."/>
            <person name="Mandal S."/>
        </authorList>
    </citation>
    <scope>NUCLEOTIDE SEQUENCE [LARGE SCALE GENOMIC DNA]</scope>
    <source>
        <strain evidence="1 2">PSKA42</strain>
    </source>
</reference>
<accession>A0ABX1F9K2</accession>
<organism evidence="1 2">
    <name type="scientific">Lentzea indica</name>
    <dbReference type="NCBI Taxonomy" id="2604800"/>
    <lineage>
        <taxon>Bacteria</taxon>
        <taxon>Bacillati</taxon>
        <taxon>Actinomycetota</taxon>
        <taxon>Actinomycetes</taxon>
        <taxon>Pseudonocardiales</taxon>
        <taxon>Pseudonocardiaceae</taxon>
        <taxon>Lentzea</taxon>
    </lineage>
</organism>
<evidence type="ECO:0000313" key="2">
    <source>
        <dbReference type="Proteomes" id="UP001515943"/>
    </source>
</evidence>
<evidence type="ECO:0000313" key="1">
    <source>
        <dbReference type="EMBL" id="NKE55408.1"/>
    </source>
</evidence>
<keyword evidence="2" id="KW-1185">Reference proteome</keyword>
<dbReference type="Proteomes" id="UP001515943">
    <property type="component" value="Unassembled WGS sequence"/>
</dbReference>
<proteinExistence type="predicted"/>
<protein>
    <submittedName>
        <fullName evidence="1">Uncharacterized protein</fullName>
    </submittedName>
</protein>
<dbReference type="RefSeq" id="WP_167969252.1">
    <property type="nucleotide sequence ID" value="NZ_VSRL01000001.1"/>
</dbReference>
<sequence length="70" mass="8354">MYVVRDNSRDGKAVSWGTDWVRMDEIAATNPHFEVWPDLGATWHYWHVTKRGFKWVHPYDLDARQHAEIT</sequence>
<dbReference type="EMBL" id="VSRL01000001">
    <property type="protein sequence ID" value="NKE55408.1"/>
    <property type="molecule type" value="Genomic_DNA"/>
</dbReference>